<protein>
    <recommendedName>
        <fullName evidence="1">Calmodulin</fullName>
    </recommendedName>
</protein>
<dbReference type="PANTHER" id="PTHR23048">
    <property type="entry name" value="MYOSIN LIGHT CHAIN 1, 3"/>
    <property type="match status" value="1"/>
</dbReference>
<gene>
    <name evidence="4" type="ORF">CAC42_2494</name>
</gene>
<dbReference type="InterPro" id="IPR050230">
    <property type="entry name" value="CALM/Myosin/TropC-like"/>
</dbReference>
<dbReference type="GO" id="GO:0046872">
    <property type="term" value="F:metal ion binding"/>
    <property type="evidence" value="ECO:0007669"/>
    <property type="project" value="UniProtKB-KW"/>
</dbReference>
<dbReference type="PANTHER" id="PTHR23048:SF48">
    <property type="entry name" value="CENTRIN 3"/>
    <property type="match status" value="1"/>
</dbReference>
<keyword evidence="5" id="KW-1185">Reference proteome</keyword>
<evidence type="ECO:0000256" key="1">
    <source>
        <dbReference type="ARBA" id="ARBA00020786"/>
    </source>
</evidence>
<dbReference type="Gene3D" id="1.10.238.10">
    <property type="entry name" value="EF-hand"/>
    <property type="match status" value="2"/>
</dbReference>
<evidence type="ECO:0000256" key="2">
    <source>
        <dbReference type="ARBA" id="ARBA00022723"/>
    </source>
</evidence>
<comment type="caution">
    <text evidence="4">The sequence shown here is derived from an EMBL/GenBank/DDBJ whole genome shotgun (WGS) entry which is preliminary data.</text>
</comment>
<feature type="region of interest" description="Disordered" evidence="3">
    <location>
        <begin position="124"/>
        <end position="156"/>
    </location>
</feature>
<dbReference type="GO" id="GO:0016460">
    <property type="term" value="C:myosin II complex"/>
    <property type="evidence" value="ECO:0007669"/>
    <property type="project" value="TreeGrafter"/>
</dbReference>
<dbReference type="InterPro" id="IPR011992">
    <property type="entry name" value="EF-hand-dom_pair"/>
</dbReference>
<dbReference type="STRING" id="2082308.A0A2K1QW90"/>
<evidence type="ECO:0000256" key="3">
    <source>
        <dbReference type="SAM" id="MobiDB-lite"/>
    </source>
</evidence>
<name>A0A2K1QW90_9PEZI</name>
<sequence length="230" mass="25407">MPPKRRTPASAPANRVPVARPSRLAKEHGVTAAQEAEIKEAYALFAIADPEAALTSTRKKNDVDSTVIRTGDVRRCLIALNAPPNGKEEMAEILETLDPEKIGMVRFEHFFAVAALKLQTRFEDGNEDEEMSDAYEEEDEDVTVRGKGKGKARQHGSRIDAEVNTAFKLFTRDDSDQITLAHLRRVAKELREDIDDKTLKDMIREANGGGKAAVGLEDFGDVMRRAGVFG</sequence>
<evidence type="ECO:0000313" key="4">
    <source>
        <dbReference type="EMBL" id="PNS19317.1"/>
    </source>
</evidence>
<dbReference type="InParanoid" id="A0A2K1QW90"/>
<proteinExistence type="predicted"/>
<accession>A0A2K1QW90</accession>
<reference evidence="4 5" key="1">
    <citation type="submission" date="2017-06" db="EMBL/GenBank/DDBJ databases">
        <title>Draft genome sequence of a variant of Elsinoe murrayae.</title>
        <authorList>
            <person name="Cheng Q."/>
        </authorList>
    </citation>
    <scope>NUCLEOTIDE SEQUENCE [LARGE SCALE GENOMIC DNA]</scope>
    <source>
        <strain evidence="4 5">CQ-2017a</strain>
    </source>
</reference>
<dbReference type="AlphaFoldDB" id="A0A2K1QW90"/>
<feature type="compositionally biased region" description="Basic residues" evidence="3">
    <location>
        <begin position="146"/>
        <end position="156"/>
    </location>
</feature>
<dbReference type="OrthoDB" id="26525at2759"/>
<feature type="compositionally biased region" description="Acidic residues" evidence="3">
    <location>
        <begin position="125"/>
        <end position="141"/>
    </location>
</feature>
<keyword evidence="2" id="KW-0479">Metal-binding</keyword>
<organism evidence="4 5">
    <name type="scientific">Sphaceloma murrayae</name>
    <dbReference type="NCBI Taxonomy" id="2082308"/>
    <lineage>
        <taxon>Eukaryota</taxon>
        <taxon>Fungi</taxon>
        <taxon>Dikarya</taxon>
        <taxon>Ascomycota</taxon>
        <taxon>Pezizomycotina</taxon>
        <taxon>Dothideomycetes</taxon>
        <taxon>Dothideomycetidae</taxon>
        <taxon>Myriangiales</taxon>
        <taxon>Elsinoaceae</taxon>
        <taxon>Sphaceloma</taxon>
    </lineage>
</organism>
<dbReference type="SUPFAM" id="SSF47473">
    <property type="entry name" value="EF-hand"/>
    <property type="match status" value="1"/>
</dbReference>
<dbReference type="EMBL" id="NKHZ01000032">
    <property type="protein sequence ID" value="PNS19317.1"/>
    <property type="molecule type" value="Genomic_DNA"/>
</dbReference>
<evidence type="ECO:0000313" key="5">
    <source>
        <dbReference type="Proteomes" id="UP000243797"/>
    </source>
</evidence>
<dbReference type="Proteomes" id="UP000243797">
    <property type="component" value="Unassembled WGS sequence"/>
</dbReference>